<proteinExistence type="predicted"/>
<protein>
    <submittedName>
        <fullName evidence="1">Uncharacterized protein</fullName>
    </submittedName>
</protein>
<dbReference type="GeneID" id="89510933"/>
<reference evidence="2" key="1">
    <citation type="submission" date="2016-11" db="EMBL/GenBank/DDBJ databases">
        <authorList>
            <person name="Varghese N."/>
            <person name="Submissions S."/>
        </authorList>
    </citation>
    <scope>NUCLEOTIDE SEQUENCE [LARGE SCALE GENOMIC DNA]</scope>
    <source>
        <strain evidence="2">DSM 3071</strain>
    </source>
</reference>
<evidence type="ECO:0000313" key="1">
    <source>
        <dbReference type="EMBL" id="SHI27939.1"/>
    </source>
</evidence>
<dbReference type="Proteomes" id="UP000184278">
    <property type="component" value="Unassembled WGS sequence"/>
</dbReference>
<accession>A0A1M5ZV67</accession>
<gene>
    <name evidence="1" type="ORF">SAMN02745229_02711</name>
</gene>
<dbReference type="STRING" id="1121131.SAMN02745229_02711"/>
<dbReference type="EMBL" id="FQXK01000023">
    <property type="protein sequence ID" value="SHI27939.1"/>
    <property type="molecule type" value="Genomic_DNA"/>
</dbReference>
<dbReference type="AlphaFoldDB" id="A0A1M5ZV67"/>
<sequence length="106" mass="12414">MSTIDIDGIFAPGEVVYNNFHISSTKTMEEQWDNLHEDLIQVEYEGGLILDIGWYPECDPTGRFIINLIKDYNWENPLKRIEAKNIGEMYRAINAIIVEFIQKKNY</sequence>
<name>A0A1M5ZV67_BUTFI</name>
<evidence type="ECO:0000313" key="2">
    <source>
        <dbReference type="Proteomes" id="UP000184278"/>
    </source>
</evidence>
<organism evidence="1 2">
    <name type="scientific">Butyrivibrio fibrisolvens DSM 3071</name>
    <dbReference type="NCBI Taxonomy" id="1121131"/>
    <lineage>
        <taxon>Bacteria</taxon>
        <taxon>Bacillati</taxon>
        <taxon>Bacillota</taxon>
        <taxon>Clostridia</taxon>
        <taxon>Lachnospirales</taxon>
        <taxon>Lachnospiraceae</taxon>
        <taxon>Butyrivibrio</taxon>
    </lineage>
</organism>
<dbReference type="RefSeq" id="WP_081373877.1">
    <property type="nucleotide sequence ID" value="NZ_FQXK01000023.1"/>
</dbReference>
<keyword evidence="2" id="KW-1185">Reference proteome</keyword>